<dbReference type="InterPro" id="IPR007922">
    <property type="entry name" value="DciA-like"/>
</dbReference>
<dbReference type="EMBL" id="MSCH01000003">
    <property type="protein sequence ID" value="PQJ55073.1"/>
    <property type="molecule type" value="Genomic_DNA"/>
</dbReference>
<protein>
    <recommendedName>
        <fullName evidence="3">DUF721 domain-containing protein</fullName>
    </recommendedName>
</protein>
<reference evidence="1 2" key="1">
    <citation type="submission" date="2016-12" db="EMBL/GenBank/DDBJ databases">
        <title>Diversity of luminous bacteria.</title>
        <authorList>
            <person name="Yoshizawa S."/>
            <person name="Kogure K."/>
        </authorList>
    </citation>
    <scope>NUCLEOTIDE SEQUENCE [LARGE SCALE GENOMIC DNA]</scope>
    <source>
        <strain evidence="1 2">SA4-48</strain>
    </source>
</reference>
<sequence>MKTPKSLNELISSDKETNNLSLYRQKTSKFRLIHKLLSEILGANIAQNIIVSNYKNSIVYLETTSAGIATGFKMQQSNVLSAFRKQLDPALVTVEMKVSPHSAALQSKRAKAEAPVEIKPSTKTIPPEVAKMFASIAESSKGPLKEKFLKLSRLKQSGQDDN</sequence>
<dbReference type="Proteomes" id="UP000239007">
    <property type="component" value="Unassembled WGS sequence"/>
</dbReference>
<keyword evidence="2" id="KW-1185">Reference proteome</keyword>
<name>A0A2S7UYQ7_9GAMM</name>
<organism evidence="1 2">
    <name type="scientific">Psychrosphaera saromensis</name>
    <dbReference type="NCBI Taxonomy" id="716813"/>
    <lineage>
        <taxon>Bacteria</taxon>
        <taxon>Pseudomonadati</taxon>
        <taxon>Pseudomonadota</taxon>
        <taxon>Gammaproteobacteria</taxon>
        <taxon>Alteromonadales</taxon>
        <taxon>Pseudoalteromonadaceae</taxon>
        <taxon>Psychrosphaera</taxon>
    </lineage>
</organism>
<dbReference type="Pfam" id="PF05258">
    <property type="entry name" value="DciA"/>
    <property type="match status" value="1"/>
</dbReference>
<evidence type="ECO:0008006" key="3">
    <source>
        <dbReference type="Google" id="ProtNLM"/>
    </source>
</evidence>
<evidence type="ECO:0000313" key="2">
    <source>
        <dbReference type="Proteomes" id="UP000239007"/>
    </source>
</evidence>
<gene>
    <name evidence="1" type="ORF">BTO11_16380</name>
</gene>
<dbReference type="AlphaFoldDB" id="A0A2S7UYQ7"/>
<dbReference type="OrthoDB" id="5767011at2"/>
<comment type="caution">
    <text evidence="1">The sequence shown here is derived from an EMBL/GenBank/DDBJ whole genome shotgun (WGS) entry which is preliminary data.</text>
</comment>
<dbReference type="RefSeq" id="WP_105053597.1">
    <property type="nucleotide sequence ID" value="NZ_BMYG01000009.1"/>
</dbReference>
<accession>A0A2S7UYQ7</accession>
<evidence type="ECO:0000313" key="1">
    <source>
        <dbReference type="EMBL" id="PQJ55073.1"/>
    </source>
</evidence>
<proteinExistence type="predicted"/>